<proteinExistence type="predicted"/>
<keyword evidence="1" id="KW-1133">Transmembrane helix</keyword>
<dbReference type="EMBL" id="JAYMYQ010000004">
    <property type="protein sequence ID" value="KAK7338472.1"/>
    <property type="molecule type" value="Genomic_DNA"/>
</dbReference>
<protein>
    <submittedName>
        <fullName evidence="2">Uncharacterized protein</fullName>
    </submittedName>
</protein>
<sequence>MIRTISQELQNPLEKTKEILIFEPKKCDPSYAIVPFNSATNLHLLSFVLYLFYLEFLSYHLSISSHQMSKSNNGMH</sequence>
<dbReference type="Proteomes" id="UP001367508">
    <property type="component" value="Unassembled WGS sequence"/>
</dbReference>
<feature type="transmembrane region" description="Helical" evidence="1">
    <location>
        <begin position="42"/>
        <end position="61"/>
    </location>
</feature>
<reference evidence="2 3" key="1">
    <citation type="submission" date="2024-01" db="EMBL/GenBank/DDBJ databases">
        <title>The genomes of 5 underutilized Papilionoideae crops provide insights into root nodulation and disease resistanc.</title>
        <authorList>
            <person name="Jiang F."/>
        </authorList>
    </citation>
    <scope>NUCLEOTIDE SEQUENCE [LARGE SCALE GENOMIC DNA]</scope>
    <source>
        <strain evidence="2">LVBAO_FW01</strain>
        <tissue evidence="2">Leaves</tissue>
    </source>
</reference>
<dbReference type="AlphaFoldDB" id="A0AAN9LM08"/>
<comment type="caution">
    <text evidence="2">The sequence shown here is derived from an EMBL/GenBank/DDBJ whole genome shotgun (WGS) entry which is preliminary data.</text>
</comment>
<evidence type="ECO:0000313" key="2">
    <source>
        <dbReference type="EMBL" id="KAK7338472.1"/>
    </source>
</evidence>
<keyword evidence="3" id="KW-1185">Reference proteome</keyword>
<evidence type="ECO:0000256" key="1">
    <source>
        <dbReference type="SAM" id="Phobius"/>
    </source>
</evidence>
<keyword evidence="1" id="KW-0472">Membrane</keyword>
<name>A0AAN9LM08_CANGL</name>
<accession>A0AAN9LM08</accession>
<organism evidence="2 3">
    <name type="scientific">Canavalia gladiata</name>
    <name type="common">Sword bean</name>
    <name type="synonym">Dolichos gladiatus</name>
    <dbReference type="NCBI Taxonomy" id="3824"/>
    <lineage>
        <taxon>Eukaryota</taxon>
        <taxon>Viridiplantae</taxon>
        <taxon>Streptophyta</taxon>
        <taxon>Embryophyta</taxon>
        <taxon>Tracheophyta</taxon>
        <taxon>Spermatophyta</taxon>
        <taxon>Magnoliopsida</taxon>
        <taxon>eudicotyledons</taxon>
        <taxon>Gunneridae</taxon>
        <taxon>Pentapetalae</taxon>
        <taxon>rosids</taxon>
        <taxon>fabids</taxon>
        <taxon>Fabales</taxon>
        <taxon>Fabaceae</taxon>
        <taxon>Papilionoideae</taxon>
        <taxon>50 kb inversion clade</taxon>
        <taxon>NPAAA clade</taxon>
        <taxon>indigoferoid/millettioid clade</taxon>
        <taxon>Phaseoleae</taxon>
        <taxon>Canavalia</taxon>
    </lineage>
</organism>
<evidence type="ECO:0000313" key="3">
    <source>
        <dbReference type="Proteomes" id="UP001367508"/>
    </source>
</evidence>
<keyword evidence="1" id="KW-0812">Transmembrane</keyword>
<gene>
    <name evidence="2" type="ORF">VNO77_19083</name>
</gene>